<dbReference type="SUPFAM" id="SSF55681">
    <property type="entry name" value="Class II aaRS and biotin synthetases"/>
    <property type="match status" value="1"/>
</dbReference>
<protein>
    <recommendedName>
        <fullName evidence="12">Phenylalanine--tRNA ligase beta subunit</fullName>
        <ecNumber evidence="12">6.1.1.20</ecNumber>
    </recommendedName>
    <alternativeName>
        <fullName evidence="12">Phenylalanyl-tRNA synthetase beta subunit</fullName>
        <shortName evidence="12">PheRS</shortName>
    </alternativeName>
</protein>
<dbReference type="EC" id="6.1.1.20" evidence="12"/>
<evidence type="ECO:0000256" key="5">
    <source>
        <dbReference type="ARBA" id="ARBA00022598"/>
    </source>
</evidence>
<dbReference type="GO" id="GO:0004826">
    <property type="term" value="F:phenylalanine-tRNA ligase activity"/>
    <property type="evidence" value="ECO:0007669"/>
    <property type="project" value="UniProtKB-UniRule"/>
</dbReference>
<feature type="binding site" evidence="12">
    <location>
        <position position="348"/>
    </location>
    <ligand>
        <name>Mg(2+)</name>
        <dbReference type="ChEBI" id="CHEBI:18420"/>
        <note>shared with alpha subunit</note>
    </ligand>
</feature>
<gene>
    <name evidence="12" type="primary">pheT</name>
    <name evidence="14" type="ordered locus">Spiaf_2658</name>
</gene>
<evidence type="ECO:0000256" key="7">
    <source>
        <dbReference type="ARBA" id="ARBA00022741"/>
    </source>
</evidence>
<comment type="subunit">
    <text evidence="12">Tetramer of two alpha and two beta subunits.</text>
</comment>
<keyword evidence="15" id="KW-1185">Reference proteome</keyword>
<dbReference type="Gene3D" id="3.30.930.10">
    <property type="entry name" value="Bira Bifunctional Protein, Domain 2"/>
    <property type="match status" value="1"/>
</dbReference>
<dbReference type="InterPro" id="IPR041616">
    <property type="entry name" value="PheRS_beta_core"/>
</dbReference>
<keyword evidence="10 12" id="KW-0648">Protein biosynthesis</keyword>
<evidence type="ECO:0000256" key="3">
    <source>
        <dbReference type="ARBA" id="ARBA00007438"/>
    </source>
</evidence>
<feature type="binding site" evidence="12">
    <location>
        <position position="342"/>
    </location>
    <ligand>
        <name>Mg(2+)</name>
        <dbReference type="ChEBI" id="CHEBI:18420"/>
        <note>shared with alpha subunit</note>
    </ligand>
</feature>
<dbReference type="InterPro" id="IPR022918">
    <property type="entry name" value="Phe_tRNA_ligase_beta2_arc"/>
</dbReference>
<dbReference type="InterPro" id="IPR045060">
    <property type="entry name" value="Phe-tRNA-ligase_IIc_bsu"/>
</dbReference>
<dbReference type="PATRIC" id="fig|889378.3.peg.2632"/>
<evidence type="ECO:0000256" key="10">
    <source>
        <dbReference type="ARBA" id="ARBA00022917"/>
    </source>
</evidence>
<dbReference type="Gene3D" id="3.50.40.10">
    <property type="entry name" value="Phenylalanyl-trna Synthetase, Chain B, domain 3"/>
    <property type="match status" value="1"/>
</dbReference>
<dbReference type="GO" id="GO:0005524">
    <property type="term" value="F:ATP binding"/>
    <property type="evidence" value="ECO:0007669"/>
    <property type="project" value="UniProtKB-UniRule"/>
</dbReference>
<dbReference type="InterPro" id="IPR020825">
    <property type="entry name" value="Phe-tRNA_synthase-like_B3/B4"/>
</dbReference>
<evidence type="ECO:0000313" key="14">
    <source>
        <dbReference type="EMBL" id="AFG38684.1"/>
    </source>
</evidence>
<dbReference type="RefSeq" id="WP_014456666.1">
    <property type="nucleotide sequence ID" value="NC_017098.1"/>
</dbReference>
<sequence length="570" mass="62543">MPKIEVFQSELFARLGKKLSNDELESLLECAKAELDGVDNENDLFKIELNDTNRPDLWSTAGLARQLAVYSGTRARLPGYNFFARPGDAPQAGYRIQVDPAVGDIRPFVVGFAVSGAPIDEASLNDLIQTQEKLCWNFGQKRRAIAMGVYRRDLITFPVQYTAVDPDTTRFQPLGLESELSMREMLSEHPKGQEFGHIVADYPKFPLLTDAGGEILSFPPVINSNRIGAVETGDRELFVELTGTDLHSLLLAASIVACDLADSGFTIHPSVVEYPYDTPFGREIQVPMYFQQPQTIELDAANRLLGVTLSGEDAVAALGRMGVPASVSGTVLEVRPPEYRNDFLHGVDIAEDIMIGKGMDFFTPEMPRDFSVGRLTPAEELARKVKMLMVGLGFQEMIFNYLGSDKDYFLRMYPEEALGGARAGAVHIANPMSENYAVVRPSILPSLLGAESISASAAYPHRIFEVGKVARRDAADVQGSVTENTLGWVHTEADTDFTQVSSQLAALLYYLGKEHHLEPSDDPRFIHGRAGTVMVDGRAVGVVGELHPRVLDAWGVHVPITAGEICLDRL</sequence>
<evidence type="ECO:0000259" key="13">
    <source>
        <dbReference type="PROSITE" id="PS51483"/>
    </source>
</evidence>
<dbReference type="InterPro" id="IPR004531">
    <property type="entry name" value="Phe-tRNA-synth_IIc_bsu_arc_euk"/>
</dbReference>
<dbReference type="STRING" id="889378.Spiaf_2658"/>
<dbReference type="InterPro" id="IPR005147">
    <property type="entry name" value="tRNA_synthase_B5-dom"/>
</dbReference>
<dbReference type="PROSITE" id="PS51483">
    <property type="entry name" value="B5"/>
    <property type="match status" value="1"/>
</dbReference>
<proteinExistence type="inferred from homology"/>
<evidence type="ECO:0000256" key="2">
    <source>
        <dbReference type="ARBA" id="ARBA00004496"/>
    </source>
</evidence>
<name>H9UME1_SPIAZ</name>
<dbReference type="eggNOG" id="COG0072">
    <property type="taxonomic scope" value="Bacteria"/>
</dbReference>
<dbReference type="EMBL" id="CP003282">
    <property type="protein sequence ID" value="AFG38684.1"/>
    <property type="molecule type" value="Genomic_DNA"/>
</dbReference>
<dbReference type="Gene3D" id="3.30.56.10">
    <property type="match status" value="2"/>
</dbReference>
<dbReference type="Pfam" id="PF17759">
    <property type="entry name" value="tRNA_synthFbeta"/>
    <property type="match status" value="1"/>
</dbReference>
<dbReference type="SMART" id="SM00873">
    <property type="entry name" value="B3_4"/>
    <property type="match status" value="1"/>
</dbReference>
<comment type="subcellular location">
    <subcellularLocation>
        <location evidence="2 12">Cytoplasm</location>
    </subcellularLocation>
</comment>
<reference evidence="15" key="1">
    <citation type="journal article" date="2013" name="Stand. Genomic Sci.">
        <title>Complete genome sequence of the halophilic bacterium Spirochaeta africana type strain (Z-7692(T)) from the alkaline Lake Magadi in the East African Rift.</title>
        <authorList>
            <person name="Liolos K."/>
            <person name="Abt B."/>
            <person name="Scheuner C."/>
            <person name="Teshima H."/>
            <person name="Held B."/>
            <person name="Lapidus A."/>
            <person name="Nolan M."/>
            <person name="Lucas S."/>
            <person name="Deshpande S."/>
            <person name="Cheng J.F."/>
            <person name="Tapia R."/>
            <person name="Goodwin L.A."/>
            <person name="Pitluck S."/>
            <person name="Pagani I."/>
            <person name="Ivanova N."/>
            <person name="Mavromatis K."/>
            <person name="Mikhailova N."/>
            <person name="Huntemann M."/>
            <person name="Pati A."/>
            <person name="Chen A."/>
            <person name="Palaniappan K."/>
            <person name="Land M."/>
            <person name="Rohde M."/>
            <person name="Tindall B.J."/>
            <person name="Detter J.C."/>
            <person name="Goker M."/>
            <person name="Bristow J."/>
            <person name="Eisen J.A."/>
            <person name="Markowitz V."/>
            <person name="Hugenholtz P."/>
            <person name="Woyke T."/>
            <person name="Klenk H.P."/>
            <person name="Kyrpides N.C."/>
        </authorList>
    </citation>
    <scope>NUCLEOTIDE SEQUENCE</scope>
    <source>
        <strain evidence="15">ATCC 700263 / DSM 8902 / Z-7692</strain>
    </source>
</reference>
<keyword evidence="8 12" id="KW-0067">ATP-binding</keyword>
<dbReference type="GO" id="GO:0003723">
    <property type="term" value="F:RNA binding"/>
    <property type="evidence" value="ECO:0007669"/>
    <property type="project" value="InterPro"/>
</dbReference>
<dbReference type="GO" id="GO:0006432">
    <property type="term" value="P:phenylalanyl-tRNA aminoacylation"/>
    <property type="evidence" value="ECO:0007669"/>
    <property type="project" value="UniProtKB-UniRule"/>
</dbReference>
<evidence type="ECO:0000313" key="15">
    <source>
        <dbReference type="Proteomes" id="UP000007383"/>
    </source>
</evidence>
<dbReference type="OrthoDB" id="9805455at2"/>
<keyword evidence="11 12" id="KW-0030">Aminoacyl-tRNA synthetase</keyword>
<dbReference type="NCBIfam" id="TIGR00471">
    <property type="entry name" value="pheT_arch"/>
    <property type="match status" value="1"/>
</dbReference>
<dbReference type="PANTHER" id="PTHR10947:SF0">
    <property type="entry name" value="PHENYLALANINE--TRNA LIGASE BETA SUBUNIT"/>
    <property type="match status" value="1"/>
</dbReference>
<dbReference type="GO" id="GO:0009328">
    <property type="term" value="C:phenylalanine-tRNA ligase complex"/>
    <property type="evidence" value="ECO:0007669"/>
    <property type="project" value="TreeGrafter"/>
</dbReference>
<dbReference type="PANTHER" id="PTHR10947">
    <property type="entry name" value="PHENYLALANYL-TRNA SYNTHETASE BETA CHAIN AND LEUCINE-RICH REPEAT-CONTAINING PROTEIN 47"/>
    <property type="match status" value="1"/>
</dbReference>
<evidence type="ECO:0000256" key="1">
    <source>
        <dbReference type="ARBA" id="ARBA00001946"/>
    </source>
</evidence>
<keyword evidence="6 12" id="KW-0479">Metal-binding</keyword>
<dbReference type="InterPro" id="IPR045864">
    <property type="entry name" value="aa-tRNA-synth_II/BPL/LPL"/>
</dbReference>
<evidence type="ECO:0000256" key="6">
    <source>
        <dbReference type="ARBA" id="ARBA00022723"/>
    </source>
</evidence>
<dbReference type="KEGG" id="sfc:Spiaf_2658"/>
<evidence type="ECO:0000256" key="11">
    <source>
        <dbReference type="ARBA" id="ARBA00023146"/>
    </source>
</evidence>
<accession>H9UME1</accession>
<evidence type="ECO:0000256" key="8">
    <source>
        <dbReference type="ARBA" id="ARBA00022840"/>
    </source>
</evidence>
<keyword evidence="9 12" id="KW-0460">Magnesium</keyword>
<dbReference type="AlphaFoldDB" id="H9UME1"/>
<evidence type="ECO:0000256" key="12">
    <source>
        <dbReference type="HAMAP-Rule" id="MF_00284"/>
    </source>
</evidence>
<dbReference type="Proteomes" id="UP000007383">
    <property type="component" value="Chromosome"/>
</dbReference>
<dbReference type="SUPFAM" id="SSF46955">
    <property type="entry name" value="Putative DNA-binding domain"/>
    <property type="match status" value="2"/>
</dbReference>
<comment type="catalytic activity">
    <reaction evidence="12">
        <text>tRNA(Phe) + L-phenylalanine + ATP = L-phenylalanyl-tRNA(Phe) + AMP + diphosphate + H(+)</text>
        <dbReference type="Rhea" id="RHEA:19413"/>
        <dbReference type="Rhea" id="RHEA-COMP:9668"/>
        <dbReference type="Rhea" id="RHEA-COMP:9699"/>
        <dbReference type="ChEBI" id="CHEBI:15378"/>
        <dbReference type="ChEBI" id="CHEBI:30616"/>
        <dbReference type="ChEBI" id="CHEBI:33019"/>
        <dbReference type="ChEBI" id="CHEBI:58095"/>
        <dbReference type="ChEBI" id="CHEBI:78442"/>
        <dbReference type="ChEBI" id="CHEBI:78531"/>
        <dbReference type="ChEBI" id="CHEBI:456215"/>
        <dbReference type="EC" id="6.1.1.20"/>
    </reaction>
</comment>
<dbReference type="GO" id="GO:0000287">
    <property type="term" value="F:magnesium ion binding"/>
    <property type="evidence" value="ECO:0007669"/>
    <property type="project" value="InterPro"/>
</dbReference>
<evidence type="ECO:0000256" key="9">
    <source>
        <dbReference type="ARBA" id="ARBA00022842"/>
    </source>
</evidence>
<dbReference type="SMART" id="SM00874">
    <property type="entry name" value="B5"/>
    <property type="match status" value="1"/>
</dbReference>
<feature type="binding site" evidence="12">
    <location>
        <position position="352"/>
    </location>
    <ligand>
        <name>Mg(2+)</name>
        <dbReference type="ChEBI" id="CHEBI:18420"/>
        <note>shared with alpha subunit</note>
    </ligand>
</feature>
<feature type="domain" description="B5" evidence="13">
    <location>
        <begin position="289"/>
        <end position="364"/>
    </location>
</feature>
<keyword evidence="7 12" id="KW-0547">Nucleotide-binding</keyword>
<comment type="similarity">
    <text evidence="3 12">Belongs to the phenylalanyl-tRNA synthetase beta subunit family. Type 2 subfamily.</text>
</comment>
<keyword evidence="4 12" id="KW-0963">Cytoplasm</keyword>
<keyword evidence="5 12" id="KW-0436">Ligase</keyword>
<organism evidence="14 15">
    <name type="scientific">Spirochaeta africana (strain ATCC 700263 / DSM 8902 / Z-7692)</name>
    <dbReference type="NCBI Taxonomy" id="889378"/>
    <lineage>
        <taxon>Bacteria</taxon>
        <taxon>Pseudomonadati</taxon>
        <taxon>Spirochaetota</taxon>
        <taxon>Spirochaetia</taxon>
        <taxon>Spirochaetales</taxon>
        <taxon>Spirochaetaceae</taxon>
        <taxon>Spirochaeta</taxon>
    </lineage>
</organism>
<dbReference type="Pfam" id="PF03484">
    <property type="entry name" value="B5"/>
    <property type="match status" value="1"/>
</dbReference>
<comment type="cofactor">
    <cofactor evidence="1 12">
        <name>Mg(2+)</name>
        <dbReference type="ChEBI" id="CHEBI:18420"/>
    </cofactor>
</comment>
<evidence type="ECO:0000256" key="4">
    <source>
        <dbReference type="ARBA" id="ARBA00022490"/>
    </source>
</evidence>
<dbReference type="HOGENOM" id="CLU_020279_3_0_12"/>
<dbReference type="Pfam" id="PF18262">
    <property type="entry name" value="PhetRS_B1"/>
    <property type="match status" value="1"/>
</dbReference>
<feature type="binding site" evidence="12">
    <location>
        <position position="351"/>
    </location>
    <ligand>
        <name>Mg(2+)</name>
        <dbReference type="ChEBI" id="CHEBI:18420"/>
        <note>shared with alpha subunit</note>
    </ligand>
</feature>
<dbReference type="CDD" id="cd00769">
    <property type="entry name" value="PheRS_beta_core"/>
    <property type="match status" value="1"/>
</dbReference>
<dbReference type="InterPro" id="IPR040659">
    <property type="entry name" value="PhetRS_B1"/>
</dbReference>
<dbReference type="InterPro" id="IPR005146">
    <property type="entry name" value="B3/B4_tRNA-bd"/>
</dbReference>
<dbReference type="HAMAP" id="MF_00284">
    <property type="entry name" value="Phe_tRNA_synth_beta2"/>
    <property type="match status" value="1"/>
</dbReference>
<dbReference type="InterPro" id="IPR009061">
    <property type="entry name" value="DNA-bd_dom_put_sf"/>
</dbReference>